<feature type="compositionally biased region" description="Polar residues" evidence="2">
    <location>
        <begin position="413"/>
        <end position="423"/>
    </location>
</feature>
<protein>
    <recommendedName>
        <fullName evidence="3">DUF4048 domain-containing protein</fullName>
    </recommendedName>
</protein>
<keyword evidence="1" id="KW-0175">Coiled coil</keyword>
<sequence>MDTTKQQQASSSKLAASPTILSANDMPPAIPEATPAPGEESSMLPPPVPEPRSRPLSLVSKKNNRLSISFPVQPSETMSPGRQTPTQNSAFPSPLVANQSALPSPQDSAGFMQALAGQERKVFELREELNRAEVELKKLKTQWAIHEADKKRAEIRLVRRLEPMQLEDTIQGQATPLGDEDIARRSAELDRRKAILAANVTKVSRRKIITGGHTRALSLLSPDRSPNGQYPSFDTVERSRDSFDVGPGLPAIPRKLTMPDTSQGLSRVTSDRARHSYQGSTTIGVKQIAEDLKAGLWTFMEDLRQATVGEDALERSPIGDAEDPRTVAGTGGTKKANHGLITKKSTSRDRGTASTSKSVPVSRAKNTGQQSLLQTQPAQPSTPPPNKTTMSTSTVDDDWSNWDSPSSKDASPRWSNSTMPSSDDASEAGKPW</sequence>
<feature type="compositionally biased region" description="Low complexity" evidence="2">
    <location>
        <begin position="1"/>
        <end position="17"/>
    </location>
</feature>
<dbReference type="InterPro" id="IPR025122">
    <property type="entry name" value="DUF4048"/>
</dbReference>
<name>A0A1B8GJF4_9PEZI</name>
<proteinExistence type="predicted"/>
<feature type="coiled-coil region" evidence="1">
    <location>
        <begin position="115"/>
        <end position="149"/>
    </location>
</feature>
<feature type="compositionally biased region" description="Polar residues" evidence="2">
    <location>
        <begin position="352"/>
        <end position="373"/>
    </location>
</feature>
<keyword evidence="5" id="KW-1185">Reference proteome</keyword>
<evidence type="ECO:0000256" key="1">
    <source>
        <dbReference type="SAM" id="Coils"/>
    </source>
</evidence>
<dbReference type="GeneID" id="28839508"/>
<dbReference type="Pfam" id="PF13257">
    <property type="entry name" value="DUF4048"/>
    <property type="match status" value="1"/>
</dbReference>
<accession>A0A1B8GJF4</accession>
<organism evidence="4 5">
    <name type="scientific">Pseudogymnoascus verrucosus</name>
    <dbReference type="NCBI Taxonomy" id="342668"/>
    <lineage>
        <taxon>Eukaryota</taxon>
        <taxon>Fungi</taxon>
        <taxon>Dikarya</taxon>
        <taxon>Ascomycota</taxon>
        <taxon>Pezizomycotina</taxon>
        <taxon>Leotiomycetes</taxon>
        <taxon>Thelebolales</taxon>
        <taxon>Thelebolaceae</taxon>
        <taxon>Pseudogymnoascus</taxon>
    </lineage>
</organism>
<dbReference type="AlphaFoldDB" id="A0A1B8GJF4"/>
<evidence type="ECO:0000313" key="4">
    <source>
        <dbReference type="EMBL" id="OBT95934.2"/>
    </source>
</evidence>
<evidence type="ECO:0000313" key="5">
    <source>
        <dbReference type="Proteomes" id="UP000091956"/>
    </source>
</evidence>
<dbReference type="STRING" id="342668.A0A1B8GJF4"/>
<dbReference type="RefSeq" id="XP_059319641.1">
    <property type="nucleotide sequence ID" value="XM_059463762.1"/>
</dbReference>
<gene>
    <name evidence="4" type="ORF">VE01_06122</name>
</gene>
<dbReference type="EMBL" id="KV460232">
    <property type="protein sequence ID" value="OBT95934.2"/>
    <property type="molecule type" value="Genomic_DNA"/>
</dbReference>
<evidence type="ECO:0000256" key="2">
    <source>
        <dbReference type="SAM" id="MobiDB-lite"/>
    </source>
</evidence>
<reference evidence="5" key="2">
    <citation type="journal article" date="2018" name="Nat. Commun.">
        <title>Extreme sensitivity to ultraviolet light in the fungal pathogen causing white-nose syndrome of bats.</title>
        <authorList>
            <person name="Palmer J.M."/>
            <person name="Drees K.P."/>
            <person name="Foster J.T."/>
            <person name="Lindner D.L."/>
        </authorList>
    </citation>
    <scope>NUCLEOTIDE SEQUENCE [LARGE SCALE GENOMIC DNA]</scope>
    <source>
        <strain evidence="5">UAMH 10579</strain>
    </source>
</reference>
<feature type="region of interest" description="Disordered" evidence="2">
    <location>
        <begin position="1"/>
        <end position="108"/>
    </location>
</feature>
<feature type="domain" description="DUF4048" evidence="3">
    <location>
        <begin position="213"/>
        <end position="372"/>
    </location>
</feature>
<dbReference type="Proteomes" id="UP000091956">
    <property type="component" value="Unassembled WGS sequence"/>
</dbReference>
<reference evidence="4 5" key="1">
    <citation type="submission" date="2016-03" db="EMBL/GenBank/DDBJ databases">
        <title>Comparative genomics of Pseudogymnoascus destructans, the fungus causing white-nose syndrome of bats.</title>
        <authorList>
            <person name="Palmer J.M."/>
            <person name="Drees K.P."/>
            <person name="Foster J.T."/>
            <person name="Lindner D.L."/>
        </authorList>
    </citation>
    <scope>NUCLEOTIDE SEQUENCE [LARGE SCALE GENOMIC DNA]</scope>
    <source>
        <strain evidence="4 5">UAMH 10579</strain>
    </source>
</reference>
<feature type="region of interest" description="Disordered" evidence="2">
    <location>
        <begin position="310"/>
        <end position="432"/>
    </location>
</feature>
<feature type="compositionally biased region" description="Polar residues" evidence="2">
    <location>
        <begin position="65"/>
        <end position="107"/>
    </location>
</feature>
<evidence type="ECO:0000259" key="3">
    <source>
        <dbReference type="Pfam" id="PF13257"/>
    </source>
</evidence>